<dbReference type="Gene3D" id="3.90.220.20">
    <property type="entry name" value="DNA methylase specificity domains"/>
    <property type="match status" value="1"/>
</dbReference>
<evidence type="ECO:0000259" key="12">
    <source>
        <dbReference type="Pfam" id="PF02384"/>
    </source>
</evidence>
<evidence type="ECO:0000256" key="6">
    <source>
        <dbReference type="ARBA" id="ARBA00022691"/>
    </source>
</evidence>
<comment type="similarity">
    <text evidence="1">Belongs to the N(4)/N(6)-methyltransferase family.</text>
</comment>
<dbReference type="RefSeq" id="WP_109826619.1">
    <property type="nucleotide sequence ID" value="NZ_QGKL01000043.1"/>
</dbReference>
<dbReference type="InterPro" id="IPR000055">
    <property type="entry name" value="Restrct_endonuc_typeI_TRD"/>
</dbReference>
<evidence type="ECO:0000259" key="11">
    <source>
        <dbReference type="Pfam" id="PF01420"/>
    </source>
</evidence>
<keyword evidence="5" id="KW-0808">Transferase</keyword>
<comment type="similarity">
    <text evidence="2">Belongs to the type-I restriction system S methylase family.</text>
</comment>
<gene>
    <name evidence="13" type="ORF">DKT75_20630</name>
</gene>
<evidence type="ECO:0000256" key="4">
    <source>
        <dbReference type="ARBA" id="ARBA00022603"/>
    </source>
</evidence>
<dbReference type="GO" id="GO:0009307">
    <property type="term" value="P:DNA restriction-modification system"/>
    <property type="evidence" value="ECO:0007669"/>
    <property type="project" value="UniProtKB-KW"/>
</dbReference>
<dbReference type="GO" id="GO:0008170">
    <property type="term" value="F:N-methyltransferase activity"/>
    <property type="evidence" value="ECO:0007669"/>
    <property type="project" value="InterPro"/>
</dbReference>
<accession>A0A317C3E2</accession>
<sequence>MNKQMMSILDRLNSIPLEGTERLSFLMQSFLLIKLNESDDFVSLLTSNKIQSKFDELSAYYDKQGIFITPIENPMIGNFLLGLVDLYEADVINFKDMAEAISLELIRKDRASFIMPEELCKLGIAFLEGKDTSVYCPFESSDSFAERLAKHSDVSYETKNMERFLVADVRSKLLNCNYEKYCSDPISQPKVIESGGLKRFTSSIAFPPMGVKYPTSNELNDIWGRFPEKSFTGDVLHLRHMLAQTTDRVVAFVAASFLSRSTAGEKKFKQSLLKNNWLEAVISLPTNILSPFLGANISMIILDKKRTIEQVKFIDASSNFEKKTAREIKLVGIDEIVKLLDSDKSKGKVAVVTSQEIEANEYDLSVPRYVFSQEAQALQSELEKYELTNLEDVVELIRPQAVKSIEGGEHELVEINISSFNKIGEYNGIHKVIYQEDDPVNKSSRASKQFLQKNDVLIASKGSIGRIGLVEDLPAELTIAGQSFMIARVSPNTKGVTPVSLYQFLSSKLGNEQLQRIQSGATIPFINIKDLKSLKIPLATQEQLDLAEQLRAEVKAQHNKIEKLQDSLNQLTQDRWF</sequence>
<organism evidence="13 14">
    <name type="scientific">Leucothrix arctica</name>
    <dbReference type="NCBI Taxonomy" id="1481894"/>
    <lineage>
        <taxon>Bacteria</taxon>
        <taxon>Pseudomonadati</taxon>
        <taxon>Pseudomonadota</taxon>
        <taxon>Gammaproteobacteria</taxon>
        <taxon>Thiotrichales</taxon>
        <taxon>Thiotrichaceae</taxon>
        <taxon>Leucothrix</taxon>
    </lineage>
</organism>
<dbReference type="SUPFAM" id="SSF116734">
    <property type="entry name" value="DNA methylase specificity domain"/>
    <property type="match status" value="1"/>
</dbReference>
<evidence type="ECO:0000256" key="10">
    <source>
        <dbReference type="SAM" id="Coils"/>
    </source>
</evidence>
<dbReference type="AlphaFoldDB" id="A0A317C3E2"/>
<dbReference type="Gene3D" id="3.40.50.150">
    <property type="entry name" value="Vaccinia Virus protein VP39"/>
    <property type="match status" value="1"/>
</dbReference>
<keyword evidence="4" id="KW-0489">Methyltransferase</keyword>
<dbReference type="InterPro" id="IPR029063">
    <property type="entry name" value="SAM-dependent_MTases_sf"/>
</dbReference>
<dbReference type="Pfam" id="PF01420">
    <property type="entry name" value="Methylase_S"/>
    <property type="match status" value="1"/>
</dbReference>
<evidence type="ECO:0000313" key="14">
    <source>
        <dbReference type="Proteomes" id="UP000245506"/>
    </source>
</evidence>
<comment type="caution">
    <text evidence="13">The sequence shown here is derived from an EMBL/GenBank/DDBJ whole genome shotgun (WGS) entry which is preliminary data.</text>
</comment>
<proteinExistence type="inferred from homology"/>
<evidence type="ECO:0000256" key="7">
    <source>
        <dbReference type="ARBA" id="ARBA00022747"/>
    </source>
</evidence>
<dbReference type="EMBL" id="QGKL01000043">
    <property type="protein sequence ID" value="PWQ93098.1"/>
    <property type="molecule type" value="Genomic_DNA"/>
</dbReference>
<dbReference type="InterPro" id="IPR051537">
    <property type="entry name" value="DNA_Adenine_Mtase"/>
</dbReference>
<comment type="catalytic activity">
    <reaction evidence="9">
        <text>a 2'-deoxyadenosine in DNA + S-adenosyl-L-methionine = an N(6)-methyl-2'-deoxyadenosine in DNA + S-adenosyl-L-homocysteine + H(+)</text>
        <dbReference type="Rhea" id="RHEA:15197"/>
        <dbReference type="Rhea" id="RHEA-COMP:12418"/>
        <dbReference type="Rhea" id="RHEA-COMP:12419"/>
        <dbReference type="ChEBI" id="CHEBI:15378"/>
        <dbReference type="ChEBI" id="CHEBI:57856"/>
        <dbReference type="ChEBI" id="CHEBI:59789"/>
        <dbReference type="ChEBI" id="CHEBI:90615"/>
        <dbReference type="ChEBI" id="CHEBI:90616"/>
        <dbReference type="EC" id="2.1.1.72"/>
    </reaction>
</comment>
<dbReference type="GO" id="GO:0009007">
    <property type="term" value="F:site-specific DNA-methyltransferase (adenine-specific) activity"/>
    <property type="evidence" value="ECO:0007669"/>
    <property type="project" value="UniProtKB-EC"/>
</dbReference>
<dbReference type="PANTHER" id="PTHR42933">
    <property type="entry name" value="SLR6095 PROTEIN"/>
    <property type="match status" value="1"/>
</dbReference>
<keyword evidence="10" id="KW-0175">Coiled coil</keyword>
<keyword evidence="14" id="KW-1185">Reference proteome</keyword>
<dbReference type="OrthoDB" id="9784823at2"/>
<dbReference type="Proteomes" id="UP000245506">
    <property type="component" value="Unassembled WGS sequence"/>
</dbReference>
<protein>
    <recommendedName>
        <fullName evidence="3">site-specific DNA-methyltransferase (adenine-specific)</fullName>
        <ecNumber evidence="3">2.1.1.72</ecNumber>
    </recommendedName>
</protein>
<dbReference type="SUPFAM" id="SSF53335">
    <property type="entry name" value="S-adenosyl-L-methionine-dependent methyltransferases"/>
    <property type="match status" value="1"/>
</dbReference>
<evidence type="ECO:0000256" key="5">
    <source>
        <dbReference type="ARBA" id="ARBA00022679"/>
    </source>
</evidence>
<evidence type="ECO:0000256" key="1">
    <source>
        <dbReference type="ARBA" id="ARBA00006594"/>
    </source>
</evidence>
<dbReference type="InterPro" id="IPR044946">
    <property type="entry name" value="Restrct_endonuc_typeI_TRD_sf"/>
</dbReference>
<dbReference type="PANTHER" id="PTHR42933:SF1">
    <property type="entry name" value="SITE-SPECIFIC DNA-METHYLTRANSFERASE (ADENINE-SPECIFIC)"/>
    <property type="match status" value="1"/>
</dbReference>
<dbReference type="InterPro" id="IPR003356">
    <property type="entry name" value="DNA_methylase_A-5"/>
</dbReference>
<feature type="domain" description="Type I restriction modification DNA specificity" evidence="11">
    <location>
        <begin position="446"/>
        <end position="547"/>
    </location>
</feature>
<dbReference type="EC" id="2.1.1.72" evidence="3"/>
<name>A0A317C3E2_9GAMM</name>
<keyword evidence="8" id="KW-0238">DNA-binding</keyword>
<feature type="coiled-coil region" evidence="10">
    <location>
        <begin position="544"/>
        <end position="574"/>
    </location>
</feature>
<evidence type="ECO:0000256" key="3">
    <source>
        <dbReference type="ARBA" id="ARBA00011900"/>
    </source>
</evidence>
<keyword evidence="7" id="KW-0680">Restriction system</keyword>
<evidence type="ECO:0000256" key="9">
    <source>
        <dbReference type="ARBA" id="ARBA00047942"/>
    </source>
</evidence>
<reference evidence="13 14" key="1">
    <citation type="submission" date="2018-05" db="EMBL/GenBank/DDBJ databases">
        <title>Leucothrix arctica sp. nov., isolated from Arctic seawater.</title>
        <authorList>
            <person name="Choi A."/>
            <person name="Baek K."/>
        </authorList>
    </citation>
    <scope>NUCLEOTIDE SEQUENCE [LARGE SCALE GENOMIC DNA]</scope>
    <source>
        <strain evidence="13 14">IMCC9719</strain>
    </source>
</reference>
<dbReference type="Pfam" id="PF02384">
    <property type="entry name" value="N6_Mtase"/>
    <property type="match status" value="1"/>
</dbReference>
<evidence type="ECO:0000313" key="13">
    <source>
        <dbReference type="EMBL" id="PWQ93098.1"/>
    </source>
</evidence>
<keyword evidence="6" id="KW-0949">S-adenosyl-L-methionine</keyword>
<feature type="domain" description="DNA methylase adenine-specific" evidence="12">
    <location>
        <begin position="113"/>
        <end position="375"/>
    </location>
</feature>
<evidence type="ECO:0000256" key="8">
    <source>
        <dbReference type="ARBA" id="ARBA00023125"/>
    </source>
</evidence>
<dbReference type="GO" id="GO:0032259">
    <property type="term" value="P:methylation"/>
    <property type="evidence" value="ECO:0007669"/>
    <property type="project" value="UniProtKB-KW"/>
</dbReference>
<evidence type="ECO:0000256" key="2">
    <source>
        <dbReference type="ARBA" id="ARBA00010923"/>
    </source>
</evidence>
<dbReference type="GO" id="GO:0003677">
    <property type="term" value="F:DNA binding"/>
    <property type="evidence" value="ECO:0007669"/>
    <property type="project" value="UniProtKB-KW"/>
</dbReference>